<proteinExistence type="predicted"/>
<sequence>MTDLLEHVVAKDPALSVVGTSDDANLATEARRTRADVLVVAQKAPDERDSLASLLHSRPRMKVVTIVASGESGTLYELRPHRTAITEITTQSLSEAIRDPPGPRRRPRQRRGRRPGKTIAAV</sequence>
<dbReference type="EMBL" id="CP017637">
    <property type="protein sequence ID" value="APG10247.1"/>
    <property type="molecule type" value="Genomic_DNA"/>
</dbReference>
<dbReference type="OrthoDB" id="8238466at2"/>
<evidence type="ECO:0008006" key="4">
    <source>
        <dbReference type="Google" id="ProtNLM"/>
    </source>
</evidence>
<accession>A0A1L3FAB9</accession>
<reference evidence="2 3" key="1">
    <citation type="submission" date="2016-11" db="EMBL/GenBank/DDBJ databases">
        <title>Complete Genome Sequence of Bradyrhizobium sp. strain J5, an isolated from soybean nodule in Hokkaido.</title>
        <authorList>
            <person name="Kanehara K."/>
        </authorList>
    </citation>
    <scope>NUCLEOTIDE SEQUENCE [LARGE SCALE GENOMIC DNA]</scope>
    <source>
        <strain evidence="2 3">J5</strain>
    </source>
</reference>
<gene>
    <name evidence="2" type="ORF">BKD09_18120</name>
</gene>
<name>A0A1L3FAB9_BRAJP</name>
<feature type="compositionally biased region" description="Basic residues" evidence="1">
    <location>
        <begin position="103"/>
        <end position="116"/>
    </location>
</feature>
<protein>
    <recommendedName>
        <fullName evidence="4">Response regulatory domain-containing protein</fullName>
    </recommendedName>
</protein>
<organism evidence="2 3">
    <name type="scientific">Bradyrhizobium japonicum</name>
    <dbReference type="NCBI Taxonomy" id="375"/>
    <lineage>
        <taxon>Bacteria</taxon>
        <taxon>Pseudomonadati</taxon>
        <taxon>Pseudomonadota</taxon>
        <taxon>Alphaproteobacteria</taxon>
        <taxon>Hyphomicrobiales</taxon>
        <taxon>Nitrobacteraceae</taxon>
        <taxon>Bradyrhizobium</taxon>
    </lineage>
</organism>
<feature type="region of interest" description="Disordered" evidence="1">
    <location>
        <begin position="87"/>
        <end position="122"/>
    </location>
</feature>
<dbReference type="Proteomes" id="UP000181962">
    <property type="component" value="Chromosome"/>
</dbReference>
<evidence type="ECO:0000313" key="2">
    <source>
        <dbReference type="EMBL" id="APG10247.1"/>
    </source>
</evidence>
<dbReference type="AlphaFoldDB" id="A0A1L3FAB9"/>
<evidence type="ECO:0000256" key="1">
    <source>
        <dbReference type="SAM" id="MobiDB-lite"/>
    </source>
</evidence>
<dbReference type="RefSeq" id="WP_071911633.1">
    <property type="nucleotide sequence ID" value="NZ_CP017637.1"/>
</dbReference>
<evidence type="ECO:0000313" key="3">
    <source>
        <dbReference type="Proteomes" id="UP000181962"/>
    </source>
</evidence>